<evidence type="ECO:0000313" key="2">
    <source>
        <dbReference type="Proteomes" id="UP000265836"/>
    </source>
</evidence>
<gene>
    <name evidence="1" type="ORF">DFO61_5137</name>
</gene>
<protein>
    <submittedName>
        <fullName evidence="1">Uncharacterized protein</fullName>
    </submittedName>
</protein>
<name>A0A397M3T5_ECTOL</name>
<reference evidence="1 2" key="1">
    <citation type="submission" date="2018-08" db="EMBL/GenBank/DDBJ databases">
        <title>Genome sequencing of rice bacterial endophytes.</title>
        <authorList>
            <person name="Venturi V."/>
        </authorList>
    </citation>
    <scope>NUCLEOTIDE SEQUENCE [LARGE SCALE GENOMIC DNA]</scope>
    <source>
        <strain evidence="1 2">E1205</strain>
    </source>
</reference>
<comment type="caution">
    <text evidence="1">The sequence shown here is derived from an EMBL/GenBank/DDBJ whole genome shotgun (WGS) entry which is preliminary data.</text>
</comment>
<evidence type="ECO:0000313" key="1">
    <source>
        <dbReference type="EMBL" id="RIA18638.1"/>
    </source>
</evidence>
<proteinExistence type="predicted"/>
<organism evidence="1 2">
    <name type="scientific">Ectopseudomonas oleovorans</name>
    <name type="common">Pseudomonas oleovorans</name>
    <dbReference type="NCBI Taxonomy" id="301"/>
    <lineage>
        <taxon>Bacteria</taxon>
        <taxon>Pseudomonadati</taxon>
        <taxon>Pseudomonadota</taxon>
        <taxon>Gammaproteobacteria</taxon>
        <taxon>Pseudomonadales</taxon>
        <taxon>Pseudomonadaceae</taxon>
        <taxon>Ectopseudomonas</taxon>
    </lineage>
</organism>
<dbReference type="EMBL" id="QXDA01000012">
    <property type="protein sequence ID" value="RIA18638.1"/>
    <property type="molecule type" value="Genomic_DNA"/>
</dbReference>
<dbReference type="AlphaFoldDB" id="A0A397M3T5"/>
<accession>A0A397M3T5</accession>
<sequence length="107" mass="12089">MTDYYMGPLGVEPRSGVIKATLWNEKKKIEETEVFEFTDWPPTLNTKLAHSGDEYLGANVRMLIENDLCNLQLLCGPCNGSKNNNSFGLFSGNKFTDLFKENSFEDV</sequence>
<dbReference type="Proteomes" id="UP000265836">
    <property type="component" value="Unassembled WGS sequence"/>
</dbReference>